<proteinExistence type="predicted"/>
<dbReference type="GO" id="GO:0016020">
    <property type="term" value="C:membrane"/>
    <property type="evidence" value="ECO:0007669"/>
    <property type="project" value="InterPro"/>
</dbReference>
<organism evidence="10">
    <name type="scientific">Gongylonema pulchrum</name>
    <dbReference type="NCBI Taxonomy" id="637853"/>
    <lineage>
        <taxon>Eukaryota</taxon>
        <taxon>Metazoa</taxon>
        <taxon>Ecdysozoa</taxon>
        <taxon>Nematoda</taxon>
        <taxon>Chromadorea</taxon>
        <taxon>Rhabditida</taxon>
        <taxon>Spirurina</taxon>
        <taxon>Spiruromorpha</taxon>
        <taxon>Spiruroidea</taxon>
        <taxon>Gongylonematidae</taxon>
        <taxon>Gongylonema</taxon>
    </lineage>
</organism>
<keyword evidence="2 6" id="KW-0245">EGF-like domain</keyword>
<evidence type="ECO:0000256" key="2">
    <source>
        <dbReference type="ARBA" id="ARBA00022536"/>
    </source>
</evidence>
<feature type="disulfide bond" evidence="6">
    <location>
        <begin position="179"/>
        <end position="188"/>
    </location>
</feature>
<dbReference type="AlphaFoldDB" id="A0A183CVQ4"/>
<dbReference type="EMBL" id="UYRT01000504">
    <property type="protein sequence ID" value="VDK28279.1"/>
    <property type="molecule type" value="Genomic_DNA"/>
</dbReference>
<evidence type="ECO:0000313" key="8">
    <source>
        <dbReference type="EMBL" id="VDK28279.1"/>
    </source>
</evidence>
<dbReference type="PROSITE" id="PS00022">
    <property type="entry name" value="EGF_1"/>
    <property type="match status" value="2"/>
</dbReference>
<comment type="caution">
    <text evidence="6">Lacks conserved residue(s) required for the propagation of feature annotation.</text>
</comment>
<dbReference type="PANTHER" id="PTHR12916">
    <property type="entry name" value="CYTOCHROME C OXIDASE POLYPEPTIDE VIC-2"/>
    <property type="match status" value="1"/>
</dbReference>
<dbReference type="SMART" id="SM00051">
    <property type="entry name" value="DSL"/>
    <property type="match status" value="1"/>
</dbReference>
<keyword evidence="1" id="KW-0217">Developmental protein</keyword>
<dbReference type="SUPFAM" id="SSF57196">
    <property type="entry name" value="EGF/Laminin"/>
    <property type="match status" value="2"/>
</dbReference>
<dbReference type="PROSITE" id="PS01186">
    <property type="entry name" value="EGF_2"/>
    <property type="match status" value="1"/>
</dbReference>
<evidence type="ECO:0000256" key="4">
    <source>
        <dbReference type="ARBA" id="ARBA00022737"/>
    </source>
</evidence>
<dbReference type="InterPro" id="IPR001774">
    <property type="entry name" value="DSL"/>
</dbReference>
<accession>A0A183CVQ4</accession>
<dbReference type="Pfam" id="PF21700">
    <property type="entry name" value="EGF_DL_JAG"/>
    <property type="match status" value="1"/>
</dbReference>
<evidence type="ECO:0000256" key="6">
    <source>
        <dbReference type="PROSITE-ProRule" id="PRU00076"/>
    </source>
</evidence>
<dbReference type="Proteomes" id="UP000271098">
    <property type="component" value="Unassembled WGS sequence"/>
</dbReference>
<dbReference type="CDD" id="cd00054">
    <property type="entry name" value="EGF_CA"/>
    <property type="match status" value="1"/>
</dbReference>
<feature type="disulfide bond" evidence="6">
    <location>
        <begin position="138"/>
        <end position="147"/>
    </location>
</feature>
<reference evidence="8 9" key="2">
    <citation type="submission" date="2018-11" db="EMBL/GenBank/DDBJ databases">
        <authorList>
            <consortium name="Pathogen Informatics"/>
        </authorList>
    </citation>
    <scope>NUCLEOTIDE SEQUENCE [LARGE SCALE GENOMIC DNA]</scope>
</reference>
<dbReference type="InterPro" id="IPR001881">
    <property type="entry name" value="EGF-like_Ca-bd_dom"/>
</dbReference>
<sequence length="208" mass="23362">MRHEPNKAIIFRSENFLQLSPLSTDILRITEEKGEMKIAYFIKVECDEHYYGPECAIYCNPSIGKCRSGWQGSNCNICKVQEGCKHGYCNKANECICEKNWGGTYCDRDLDYCFHNSPCLNGGKCSSGGLQNYYYCTCVSGFIGRNCETKIDPCVNVNCGRFGTCIPSWGSGRGFICQCDAAHYGDHCQFSVHQNNTVQKGAELSKYF</sequence>
<dbReference type="Gene3D" id="2.10.25.10">
    <property type="entry name" value="Laminin"/>
    <property type="match status" value="2"/>
</dbReference>
<feature type="domain" description="EGF-like" evidence="7">
    <location>
        <begin position="150"/>
        <end position="189"/>
    </location>
</feature>
<evidence type="ECO:0000256" key="3">
    <source>
        <dbReference type="ARBA" id="ARBA00022729"/>
    </source>
</evidence>
<keyword evidence="5 6" id="KW-1015">Disulfide bond</keyword>
<keyword evidence="4" id="KW-0677">Repeat</keyword>
<evidence type="ECO:0000259" key="7">
    <source>
        <dbReference type="PROSITE" id="PS50026"/>
    </source>
</evidence>
<dbReference type="InterPro" id="IPR000742">
    <property type="entry name" value="EGF"/>
</dbReference>
<feature type="domain" description="EGF-like" evidence="7">
    <location>
        <begin position="109"/>
        <end position="148"/>
    </location>
</feature>
<evidence type="ECO:0000256" key="1">
    <source>
        <dbReference type="ARBA" id="ARBA00022473"/>
    </source>
</evidence>
<feature type="disulfide bond" evidence="6">
    <location>
        <begin position="119"/>
        <end position="136"/>
    </location>
</feature>
<gene>
    <name evidence="8" type="ORF">GPUH_LOCUS545</name>
</gene>
<keyword evidence="3" id="KW-0732">Signal</keyword>
<reference evidence="10" key="1">
    <citation type="submission" date="2016-06" db="UniProtKB">
        <authorList>
            <consortium name="WormBaseParasite"/>
        </authorList>
    </citation>
    <scope>IDENTIFICATION</scope>
</reference>
<dbReference type="GO" id="GO:0005509">
    <property type="term" value="F:calcium ion binding"/>
    <property type="evidence" value="ECO:0007669"/>
    <property type="project" value="InterPro"/>
</dbReference>
<keyword evidence="9" id="KW-1185">Reference proteome</keyword>
<dbReference type="FunFam" id="2.10.25.10:FF:000118">
    <property type="entry name" value="protein delta homolog 2"/>
    <property type="match status" value="1"/>
</dbReference>
<evidence type="ECO:0000256" key="5">
    <source>
        <dbReference type="ARBA" id="ARBA00023157"/>
    </source>
</evidence>
<dbReference type="GO" id="GO:0007154">
    <property type="term" value="P:cell communication"/>
    <property type="evidence" value="ECO:0007669"/>
    <property type="project" value="InterPro"/>
</dbReference>
<protein>
    <submittedName>
        <fullName evidence="10">Delta-like protein</fullName>
    </submittedName>
</protein>
<dbReference type="OrthoDB" id="5813299at2759"/>
<dbReference type="PROSITE" id="PS50026">
    <property type="entry name" value="EGF_3"/>
    <property type="match status" value="2"/>
</dbReference>
<dbReference type="WBParaSite" id="GPUH_0000054501-mRNA-1">
    <property type="protein sequence ID" value="GPUH_0000054501-mRNA-1"/>
    <property type="gene ID" value="GPUH_0000054501"/>
</dbReference>
<dbReference type="SMART" id="SM00179">
    <property type="entry name" value="EGF_CA"/>
    <property type="match status" value="2"/>
</dbReference>
<name>A0A183CVQ4_9BILA</name>
<dbReference type="SMART" id="SM00181">
    <property type="entry name" value="EGF"/>
    <property type="match status" value="3"/>
</dbReference>
<evidence type="ECO:0000313" key="10">
    <source>
        <dbReference type="WBParaSite" id="GPUH_0000054501-mRNA-1"/>
    </source>
</evidence>
<dbReference type="PANTHER" id="PTHR12916:SF4">
    <property type="entry name" value="UNINFLATABLE, ISOFORM C"/>
    <property type="match status" value="1"/>
</dbReference>
<evidence type="ECO:0000313" key="9">
    <source>
        <dbReference type="Proteomes" id="UP000271098"/>
    </source>
</evidence>